<keyword evidence="6" id="KW-1185">Reference proteome</keyword>
<feature type="region of interest" description="Disordered" evidence="3">
    <location>
        <begin position="1"/>
        <end position="173"/>
    </location>
</feature>
<proteinExistence type="predicted"/>
<dbReference type="PANTHER" id="PTHR32343">
    <property type="entry name" value="SERINE/ARGININE-RICH SPLICING FACTOR"/>
    <property type="match status" value="1"/>
</dbReference>
<accession>A0A8K0D8Z3</accession>
<feature type="compositionally biased region" description="Polar residues" evidence="3">
    <location>
        <begin position="110"/>
        <end position="121"/>
    </location>
</feature>
<feature type="compositionally biased region" description="Acidic residues" evidence="3">
    <location>
        <begin position="164"/>
        <end position="173"/>
    </location>
</feature>
<feature type="compositionally biased region" description="Polar residues" evidence="3">
    <location>
        <begin position="85"/>
        <end position="99"/>
    </location>
</feature>
<dbReference type="SMART" id="SM00360">
    <property type="entry name" value="RRM"/>
    <property type="match status" value="2"/>
</dbReference>
<feature type="compositionally biased region" description="Low complexity" evidence="3">
    <location>
        <begin position="140"/>
        <end position="153"/>
    </location>
</feature>
<dbReference type="EMBL" id="VTPC01001672">
    <property type="protein sequence ID" value="KAF2901389.1"/>
    <property type="molecule type" value="Genomic_DNA"/>
</dbReference>
<dbReference type="CDD" id="cd00590">
    <property type="entry name" value="RRM_SF"/>
    <property type="match status" value="2"/>
</dbReference>
<evidence type="ECO:0000259" key="4">
    <source>
        <dbReference type="PROSITE" id="PS50102"/>
    </source>
</evidence>
<evidence type="ECO:0000313" key="6">
    <source>
        <dbReference type="Proteomes" id="UP000801492"/>
    </source>
</evidence>
<keyword evidence="1 2" id="KW-0694">RNA-binding</keyword>
<name>A0A8K0D8Z3_IGNLU</name>
<comment type="caution">
    <text evidence="5">The sequence shown here is derived from an EMBL/GenBank/DDBJ whole genome shotgun (WGS) entry which is preliminary data.</text>
</comment>
<dbReference type="InterPro" id="IPR035979">
    <property type="entry name" value="RBD_domain_sf"/>
</dbReference>
<feature type="domain" description="RRM" evidence="4">
    <location>
        <begin position="354"/>
        <end position="426"/>
    </location>
</feature>
<feature type="region of interest" description="Disordered" evidence="3">
    <location>
        <begin position="204"/>
        <end position="227"/>
    </location>
</feature>
<dbReference type="PANTHER" id="PTHR32343:SF22">
    <property type="entry name" value="LD29830P"/>
    <property type="match status" value="1"/>
</dbReference>
<dbReference type="SUPFAM" id="SSF54928">
    <property type="entry name" value="RNA-binding domain, RBD"/>
    <property type="match status" value="2"/>
</dbReference>
<dbReference type="InterPro" id="IPR012677">
    <property type="entry name" value="Nucleotide-bd_a/b_plait_sf"/>
</dbReference>
<dbReference type="AlphaFoldDB" id="A0A8K0D8Z3"/>
<sequence length="477" mass="55241">MGYGYENRMNDKRKSFNQDNDNNQGGGKFRRPQDFGNRAPFKGNQNKPFNKGNWGRDNSFNRNNNKQSFNRGNNNSFNKGYNNRQNFGGQRKSWQNKNNHNNDRPLNEDVSLQNENKTINENSKDEMNKKADVSTTNGMEEPTSSESEQETVTKNNIISQNDSETSESEEEVVLEEINKSLMNPADSSESSDAEEEHEVIKMNHNENKSEGNNGNDDHSEATSESEEEIDINAMEVSQIQDSPNKSNFNGIDCVEDTIRVSEIPEEQRNCIILVKSVPTFMNSNHLEAFFSRYGKIQFIKRLGKQISRNFCICYEKPDDAQKALEVDGMEYMESVIIVKKCLETPSLHERDFTNAVYVGNIADDMFKTKILRQAFNHCGIIKDVFPCKFRNYAFIWFDSEDAVELALAMDKTLLGDRLIYVQMVDTEKIKREFTRPSSEFKNHRYSFNKSPRFQNRSMEYRRYKEGSVRSGFISKRR</sequence>
<feature type="compositionally biased region" description="Basic and acidic residues" evidence="3">
    <location>
        <begin position="204"/>
        <end position="221"/>
    </location>
</feature>
<dbReference type="InterPro" id="IPR000504">
    <property type="entry name" value="RRM_dom"/>
</dbReference>
<feature type="compositionally biased region" description="Basic and acidic residues" evidence="3">
    <location>
        <begin position="122"/>
        <end position="132"/>
    </location>
</feature>
<dbReference type="Pfam" id="PF00076">
    <property type="entry name" value="RRM_1"/>
    <property type="match status" value="2"/>
</dbReference>
<protein>
    <recommendedName>
        <fullName evidence="4">RRM domain-containing protein</fullName>
    </recommendedName>
</protein>
<feature type="compositionally biased region" description="Polar residues" evidence="3">
    <location>
        <begin position="56"/>
        <end position="67"/>
    </location>
</feature>
<dbReference type="GO" id="GO:0003723">
    <property type="term" value="F:RNA binding"/>
    <property type="evidence" value="ECO:0007669"/>
    <property type="project" value="UniProtKB-UniRule"/>
</dbReference>
<dbReference type="OrthoDB" id="442677at2759"/>
<evidence type="ECO:0000313" key="5">
    <source>
        <dbReference type="EMBL" id="KAF2901389.1"/>
    </source>
</evidence>
<dbReference type="Gene3D" id="3.30.70.330">
    <property type="match status" value="2"/>
</dbReference>
<dbReference type="Proteomes" id="UP000801492">
    <property type="component" value="Unassembled WGS sequence"/>
</dbReference>
<evidence type="ECO:0000256" key="2">
    <source>
        <dbReference type="PROSITE-ProRule" id="PRU00176"/>
    </source>
</evidence>
<gene>
    <name evidence="5" type="ORF">ILUMI_04800</name>
</gene>
<feature type="compositionally biased region" description="Low complexity" evidence="3">
    <location>
        <begin position="68"/>
        <end position="84"/>
    </location>
</feature>
<evidence type="ECO:0000256" key="1">
    <source>
        <dbReference type="ARBA" id="ARBA00022884"/>
    </source>
</evidence>
<evidence type="ECO:0000256" key="3">
    <source>
        <dbReference type="SAM" id="MobiDB-lite"/>
    </source>
</evidence>
<reference evidence="5" key="1">
    <citation type="submission" date="2019-08" db="EMBL/GenBank/DDBJ databases">
        <title>The genome of the North American firefly Photinus pyralis.</title>
        <authorList>
            <consortium name="Photinus pyralis genome working group"/>
            <person name="Fallon T.R."/>
            <person name="Sander Lower S.E."/>
            <person name="Weng J.-K."/>
        </authorList>
    </citation>
    <scope>NUCLEOTIDE SEQUENCE</scope>
    <source>
        <strain evidence="5">TRF0915ILg1</strain>
        <tissue evidence="5">Whole body</tissue>
    </source>
</reference>
<organism evidence="5 6">
    <name type="scientific">Ignelater luminosus</name>
    <name type="common">Cucubano</name>
    <name type="synonym">Pyrophorus luminosus</name>
    <dbReference type="NCBI Taxonomy" id="2038154"/>
    <lineage>
        <taxon>Eukaryota</taxon>
        <taxon>Metazoa</taxon>
        <taxon>Ecdysozoa</taxon>
        <taxon>Arthropoda</taxon>
        <taxon>Hexapoda</taxon>
        <taxon>Insecta</taxon>
        <taxon>Pterygota</taxon>
        <taxon>Neoptera</taxon>
        <taxon>Endopterygota</taxon>
        <taxon>Coleoptera</taxon>
        <taxon>Polyphaga</taxon>
        <taxon>Elateriformia</taxon>
        <taxon>Elateroidea</taxon>
        <taxon>Elateridae</taxon>
        <taxon>Agrypninae</taxon>
        <taxon>Pyrophorini</taxon>
        <taxon>Ignelater</taxon>
    </lineage>
</organism>
<dbReference type="PROSITE" id="PS50102">
    <property type="entry name" value="RRM"/>
    <property type="match status" value="1"/>
</dbReference>